<dbReference type="PROSITE" id="PS50106">
    <property type="entry name" value="PDZ"/>
    <property type="match status" value="1"/>
</dbReference>
<organism evidence="4">
    <name type="scientific">Deinococcus sonorensis KR-87</name>
    <dbReference type="NCBI Taxonomy" id="694439"/>
    <lineage>
        <taxon>Bacteria</taxon>
        <taxon>Thermotogati</taxon>
        <taxon>Deinococcota</taxon>
        <taxon>Deinococci</taxon>
        <taxon>Deinococcales</taxon>
        <taxon>Deinococcaceae</taxon>
        <taxon>Deinococcus</taxon>
    </lineage>
</organism>
<gene>
    <name evidence="4" type="ORF">ABOD76_12885</name>
</gene>
<dbReference type="GO" id="GO:0030288">
    <property type="term" value="C:outer membrane-bounded periplasmic space"/>
    <property type="evidence" value="ECO:0007669"/>
    <property type="project" value="TreeGrafter"/>
</dbReference>
<dbReference type="KEGG" id="dsc:ABOD76_12885"/>
<accession>A0AAU7U7A2</accession>
<dbReference type="InterPro" id="IPR001478">
    <property type="entry name" value="PDZ"/>
</dbReference>
<dbReference type="GO" id="GO:0008236">
    <property type="term" value="F:serine-type peptidase activity"/>
    <property type="evidence" value="ECO:0007669"/>
    <property type="project" value="InterPro"/>
</dbReference>
<evidence type="ECO:0000256" key="1">
    <source>
        <dbReference type="SAM" id="MobiDB-lite"/>
    </source>
</evidence>
<evidence type="ECO:0000256" key="2">
    <source>
        <dbReference type="SAM" id="SignalP"/>
    </source>
</evidence>
<evidence type="ECO:0000259" key="3">
    <source>
        <dbReference type="PROSITE" id="PS50106"/>
    </source>
</evidence>
<dbReference type="Pfam" id="PF17820">
    <property type="entry name" value="PDZ_6"/>
    <property type="match status" value="1"/>
</dbReference>
<dbReference type="Pfam" id="PF03572">
    <property type="entry name" value="Peptidase_S41"/>
    <property type="match status" value="1"/>
</dbReference>
<dbReference type="SMART" id="SM00245">
    <property type="entry name" value="TSPc"/>
    <property type="match status" value="1"/>
</dbReference>
<dbReference type="GO" id="GO:0004175">
    <property type="term" value="F:endopeptidase activity"/>
    <property type="evidence" value="ECO:0007669"/>
    <property type="project" value="TreeGrafter"/>
</dbReference>
<dbReference type="EMBL" id="CP158299">
    <property type="protein sequence ID" value="XBV84336.1"/>
    <property type="molecule type" value="Genomic_DNA"/>
</dbReference>
<dbReference type="InterPro" id="IPR036034">
    <property type="entry name" value="PDZ_sf"/>
</dbReference>
<feature type="compositionally biased region" description="Basic and acidic residues" evidence="1">
    <location>
        <begin position="412"/>
        <end position="423"/>
    </location>
</feature>
<dbReference type="PANTHER" id="PTHR32060">
    <property type="entry name" value="TAIL-SPECIFIC PROTEASE"/>
    <property type="match status" value="1"/>
</dbReference>
<feature type="region of interest" description="Disordered" evidence="1">
    <location>
        <begin position="403"/>
        <end position="423"/>
    </location>
</feature>
<dbReference type="InterPro" id="IPR005151">
    <property type="entry name" value="Tail-specific_protease"/>
</dbReference>
<evidence type="ECO:0000313" key="4">
    <source>
        <dbReference type="EMBL" id="XBV84336.1"/>
    </source>
</evidence>
<feature type="signal peptide" evidence="2">
    <location>
        <begin position="1"/>
        <end position="21"/>
    </location>
</feature>
<feature type="domain" description="PDZ" evidence="3">
    <location>
        <begin position="108"/>
        <end position="163"/>
    </location>
</feature>
<dbReference type="SUPFAM" id="SSF52096">
    <property type="entry name" value="ClpP/crotonase"/>
    <property type="match status" value="1"/>
</dbReference>
<sequence length="423" mass="45275">MPRPLLTLAALAALSVSTTLASPAQDLFNQVNTLIQEQYGGLSPVDRPALTREYQTRLDAVCRATAQTCSRETAYPVLEAEVNALNDEHSNFERPDAFQDFVASATGGSRLQFGVRLANLNGENRVVLDVVPGSTADEAGLRRGDVFQSINGQPYTYAGLREAREKGQPTTLSVQRGTQTLSVTLTARETSTRELPTLSMQGTVAVIRIPSFLAGGGVANRVHELVAQAQTNRASGIVVDLRGDPGGDLSECDGAASAFVPTFTRLSRSPDGDARTVVSRGSRLEDGRIRSSVNRPSFWSGPLSVIVDQSSASCSEFFAYEIQYAGRGKIVGEPTAGVGNTATQVFQLDDAALQLTVLNYAKPDGTPYPERVTPDIPGKDDILKLTQGEDVLLQAGIEALSTQMQPAALPTDRSDQNRPHQEN</sequence>
<dbReference type="GO" id="GO:0006508">
    <property type="term" value="P:proteolysis"/>
    <property type="evidence" value="ECO:0007669"/>
    <property type="project" value="InterPro"/>
</dbReference>
<dbReference type="InterPro" id="IPR029045">
    <property type="entry name" value="ClpP/crotonase-like_dom_sf"/>
</dbReference>
<dbReference type="Gene3D" id="2.30.42.10">
    <property type="match status" value="1"/>
</dbReference>
<dbReference type="RefSeq" id="WP_350242374.1">
    <property type="nucleotide sequence ID" value="NZ_CP158299.1"/>
</dbReference>
<proteinExistence type="predicted"/>
<reference evidence="4" key="1">
    <citation type="submission" date="2024-06" db="EMBL/GenBank/DDBJ databases">
        <title>Draft Genome Sequence of Deinococcus sonorensis Type Strain KR-87, a Biofilm Producing Representative of the Genus Deinococcus.</title>
        <authorList>
            <person name="Boren L.S."/>
            <person name="Grosso R.A."/>
            <person name="Hugenberg-Cox A.N."/>
            <person name="Hill J.T.E."/>
            <person name="Albert C.M."/>
            <person name="Tuohy J.M."/>
        </authorList>
    </citation>
    <scope>NUCLEOTIDE SEQUENCE</scope>
    <source>
        <strain evidence="4">KR-87</strain>
    </source>
</reference>
<protein>
    <submittedName>
        <fullName evidence="4">S41 family peptidase</fullName>
    </submittedName>
</protein>
<dbReference type="AlphaFoldDB" id="A0AAU7U7A2"/>
<dbReference type="PANTHER" id="PTHR32060:SF30">
    <property type="entry name" value="CARBOXY-TERMINAL PROCESSING PROTEASE CTPA"/>
    <property type="match status" value="1"/>
</dbReference>
<dbReference type="CDD" id="cd06567">
    <property type="entry name" value="Peptidase_S41"/>
    <property type="match status" value="1"/>
</dbReference>
<feature type="chain" id="PRO_5043907910" evidence="2">
    <location>
        <begin position="22"/>
        <end position="423"/>
    </location>
</feature>
<dbReference type="GO" id="GO:0007165">
    <property type="term" value="P:signal transduction"/>
    <property type="evidence" value="ECO:0007669"/>
    <property type="project" value="TreeGrafter"/>
</dbReference>
<name>A0AAU7U7A2_9DEIO</name>
<dbReference type="SUPFAM" id="SSF50156">
    <property type="entry name" value="PDZ domain-like"/>
    <property type="match status" value="1"/>
</dbReference>
<dbReference type="SMART" id="SM00228">
    <property type="entry name" value="PDZ"/>
    <property type="match status" value="1"/>
</dbReference>
<dbReference type="InterPro" id="IPR041489">
    <property type="entry name" value="PDZ_6"/>
</dbReference>
<dbReference type="Gene3D" id="3.90.226.10">
    <property type="entry name" value="2-enoyl-CoA Hydratase, Chain A, domain 1"/>
    <property type="match status" value="1"/>
</dbReference>
<keyword evidence="2" id="KW-0732">Signal</keyword>